<evidence type="ECO:0000313" key="4">
    <source>
        <dbReference type="Proteomes" id="UP000006794"/>
    </source>
</evidence>
<dbReference type="InterPro" id="IPR002798">
    <property type="entry name" value="SpoIIM-like"/>
</dbReference>
<evidence type="ECO:0000256" key="1">
    <source>
        <dbReference type="SAM" id="Phobius"/>
    </source>
</evidence>
<dbReference type="HOGENOM" id="CLU_044678_0_0_2"/>
<dbReference type="eggNOG" id="arCOG04389">
    <property type="taxonomic scope" value="Archaea"/>
</dbReference>
<evidence type="ECO:0000259" key="2">
    <source>
        <dbReference type="Pfam" id="PF25231"/>
    </source>
</evidence>
<reference evidence="3 4" key="1">
    <citation type="journal article" date="2012" name="Stand. Genomic Sci.">
        <title>Complete genome sequence of Halopiger xanaduensis type strain (SH-6(T)).</title>
        <authorList>
            <person name="Anderson I."/>
            <person name="Tindall B.J."/>
            <person name="Rohde M."/>
            <person name="Lucas S."/>
            <person name="Han J."/>
            <person name="Lapidus A."/>
            <person name="Cheng J.F."/>
            <person name="Goodwin L."/>
            <person name="Pitluck S."/>
            <person name="Peters L."/>
            <person name="Pati A."/>
            <person name="Mikhailova N."/>
            <person name="Pagani I."/>
            <person name="Teshima H."/>
            <person name="Han C."/>
            <person name="Tapia R."/>
            <person name="Land M."/>
            <person name="Woyke T."/>
            <person name="Klenk H.P."/>
            <person name="Kyrpides N."/>
            <person name="Ivanova N."/>
        </authorList>
    </citation>
    <scope>NUCLEOTIDE SEQUENCE [LARGE SCALE GENOMIC DNA]</scope>
    <source>
        <strain evidence="4">DSM 18323 / JCM 14033 / SH-6</strain>
    </source>
</reference>
<evidence type="ECO:0000313" key="3">
    <source>
        <dbReference type="EMBL" id="AEH36636.1"/>
    </source>
</evidence>
<dbReference type="PANTHER" id="PTHR35337">
    <property type="entry name" value="SLR1478 PROTEIN"/>
    <property type="match status" value="1"/>
</dbReference>
<organism evidence="3 4">
    <name type="scientific">Halopiger xanaduensis (strain DSM 18323 / JCM 14033 / SH-6)</name>
    <dbReference type="NCBI Taxonomy" id="797210"/>
    <lineage>
        <taxon>Archaea</taxon>
        <taxon>Methanobacteriati</taxon>
        <taxon>Methanobacteriota</taxon>
        <taxon>Stenosarchaea group</taxon>
        <taxon>Halobacteria</taxon>
        <taxon>Halobacteriales</taxon>
        <taxon>Natrialbaceae</taxon>
        <taxon>Halopiger</taxon>
    </lineage>
</organism>
<dbReference type="AlphaFoldDB" id="F8D882"/>
<protein>
    <recommendedName>
        <fullName evidence="2">DUF7847 domain-containing protein</fullName>
    </recommendedName>
</protein>
<feature type="transmembrane region" description="Helical" evidence="1">
    <location>
        <begin position="152"/>
        <end position="172"/>
    </location>
</feature>
<keyword evidence="1" id="KW-1133">Transmembrane helix</keyword>
<dbReference type="InterPro" id="IPR057169">
    <property type="entry name" value="DUF7847"/>
</dbReference>
<dbReference type="STRING" id="797210.Halxa_2011"/>
<feature type="transmembrane region" description="Helical" evidence="1">
    <location>
        <begin position="178"/>
        <end position="196"/>
    </location>
</feature>
<dbReference type="eggNOG" id="arCOG01994">
    <property type="taxonomic scope" value="Archaea"/>
</dbReference>
<keyword evidence="4" id="KW-1185">Reference proteome</keyword>
<feature type="domain" description="DUF7847" evidence="2">
    <location>
        <begin position="10"/>
        <end position="183"/>
    </location>
</feature>
<dbReference type="Pfam" id="PF25231">
    <property type="entry name" value="DUF7847"/>
    <property type="match status" value="1"/>
</dbReference>
<proteinExistence type="predicted"/>
<feature type="transmembrane region" description="Helical" evidence="1">
    <location>
        <begin position="344"/>
        <end position="365"/>
    </location>
</feature>
<gene>
    <name evidence="3" type="ordered locus">Halxa_2011</name>
</gene>
<sequence>MTPTTIAIVLVAILLVLLVAAVAWPYVTAGQLSASYARLRDERGVDAGFAGARRHWLRFLGLFVLEFLLWAVLLVGGGIAIAIAAGGLSAAGVGAFGILVSLLVALLLIVALAAVRALFAFAPVAIVVDDVGVFASLSRTVGFVRAHPGGAFAYYVLSLGVFLGFSALSGVFALVEIVAFPSLLGVVLLFPALDLLKTSLYGTYRGRVRPPTSPDRPLQAQFVDGLRRGWTEMVAFVRATPGTHALVLALGLGSFAAGWYAADPYVGAVETSIAARLEGHVPPAAALEFFGNNWLVALTTVYGGVAFVLPAIVAVLFNGLALGVTARLEVAPLELLAFVVPHGILEIPAIFIAGALGVSVGVDGWRTLQGRMRRATFADRVERAFWVLVGIGILLAVAGAIEGFVSPYYYRLFL</sequence>
<dbReference type="Proteomes" id="UP000006794">
    <property type="component" value="Chromosome"/>
</dbReference>
<feature type="transmembrane region" description="Helical" evidence="1">
    <location>
        <begin position="59"/>
        <end position="85"/>
    </location>
</feature>
<feature type="transmembrane region" description="Helical" evidence="1">
    <location>
        <begin position="385"/>
        <end position="410"/>
    </location>
</feature>
<dbReference type="EMBL" id="CP002839">
    <property type="protein sequence ID" value="AEH36636.1"/>
    <property type="molecule type" value="Genomic_DNA"/>
</dbReference>
<dbReference type="KEGG" id="hxa:Halxa_2011"/>
<dbReference type="Pfam" id="PF01944">
    <property type="entry name" value="SpoIIM"/>
    <property type="match status" value="1"/>
</dbReference>
<keyword evidence="1" id="KW-0812">Transmembrane</keyword>
<keyword evidence="1" id="KW-0472">Membrane</keyword>
<name>F8D882_HALXS</name>
<feature type="transmembrane region" description="Helical" evidence="1">
    <location>
        <begin position="6"/>
        <end position="27"/>
    </location>
</feature>
<accession>F8D882</accession>
<feature type="transmembrane region" description="Helical" evidence="1">
    <location>
        <begin position="294"/>
        <end position="324"/>
    </location>
</feature>
<dbReference type="PANTHER" id="PTHR35337:SF1">
    <property type="entry name" value="SLR1478 PROTEIN"/>
    <property type="match status" value="1"/>
</dbReference>
<feature type="transmembrane region" description="Helical" evidence="1">
    <location>
        <begin position="91"/>
        <end position="115"/>
    </location>
</feature>